<organism evidence="1 2">
    <name type="scientific">Eremothecium sinecaudum</name>
    <dbReference type="NCBI Taxonomy" id="45286"/>
    <lineage>
        <taxon>Eukaryota</taxon>
        <taxon>Fungi</taxon>
        <taxon>Dikarya</taxon>
        <taxon>Ascomycota</taxon>
        <taxon>Saccharomycotina</taxon>
        <taxon>Saccharomycetes</taxon>
        <taxon>Saccharomycetales</taxon>
        <taxon>Saccharomycetaceae</taxon>
        <taxon>Eremothecium</taxon>
    </lineage>
</organism>
<protein>
    <submittedName>
        <fullName evidence="1">HDL241Cp</fullName>
    </submittedName>
</protein>
<dbReference type="InterPro" id="IPR037045">
    <property type="entry name" value="S8pro/Inhibitor_I9_sf"/>
</dbReference>
<proteinExistence type="predicted"/>
<dbReference type="RefSeq" id="XP_017987499.1">
    <property type="nucleotide sequence ID" value="XM_018131923.1"/>
</dbReference>
<evidence type="ECO:0000313" key="2">
    <source>
        <dbReference type="Proteomes" id="UP000243052"/>
    </source>
</evidence>
<dbReference type="Proteomes" id="UP000243052">
    <property type="component" value="Chromosome iv"/>
</dbReference>
<dbReference type="AlphaFoldDB" id="A0A109UYW8"/>
<name>A0A109UYW8_9SACH</name>
<keyword evidence="2" id="KW-1185">Reference proteome</keyword>
<dbReference type="SUPFAM" id="SSF54897">
    <property type="entry name" value="Protease propeptides/inhibitors"/>
    <property type="match status" value="1"/>
</dbReference>
<evidence type="ECO:0000313" key="1">
    <source>
        <dbReference type="EMBL" id="AMD20503.1"/>
    </source>
</evidence>
<dbReference type="GeneID" id="28723749"/>
<dbReference type="Gene3D" id="3.30.70.80">
    <property type="entry name" value="Peptidase S8 propeptide/proteinase inhibitor I9"/>
    <property type="match status" value="1"/>
</dbReference>
<sequence length="75" mass="8070">MSQKSYIVTLKQGADSSKIKDFVAESGGSVLYEYTLTNSLSVKLPEGPAGISALESQHSDNILDVEEDQEMKTCG</sequence>
<dbReference type="OrthoDB" id="5518345at2759"/>
<dbReference type="EMBL" id="CP014244">
    <property type="protein sequence ID" value="AMD20503.1"/>
    <property type="molecule type" value="Genomic_DNA"/>
</dbReference>
<gene>
    <name evidence="1" type="ORF">AW171_hschr42396</name>
</gene>
<reference evidence="1 2" key="1">
    <citation type="submission" date="2016-01" db="EMBL/GenBank/DDBJ databases">
        <title>Genome sequence of the yeast Holleya sinecauda.</title>
        <authorList>
            <person name="Dietrich F.S."/>
        </authorList>
    </citation>
    <scope>NUCLEOTIDE SEQUENCE [LARGE SCALE GENOMIC DNA]</scope>
    <source>
        <strain evidence="1 2">ATCC 58844</strain>
    </source>
</reference>
<accession>A0A109UYW8</accession>